<dbReference type="OrthoDB" id="9804482at2"/>
<keyword evidence="7" id="KW-1185">Reference proteome</keyword>
<evidence type="ECO:0000313" key="7">
    <source>
        <dbReference type="Proteomes" id="UP000029448"/>
    </source>
</evidence>
<reference evidence="6 8" key="2">
    <citation type="submission" date="2015-06" db="EMBL/GenBank/DDBJ databases">
        <title>Improved classification and identification of acetic acid bacteria using matrix-assisted laser desorption/ionization time-of-flight mass spectrometry; Gluconobacter nephelii and Gluconobacter uchimurae are later heterotypic synonyms of Gluconobacter japonicus and Gluconobacter oxydans, respectively.</title>
        <authorList>
            <person name="Li L."/>
            <person name="Cleenwerck I."/>
            <person name="De Vuyst L."/>
            <person name="Vandamme P."/>
        </authorList>
    </citation>
    <scope>NUCLEOTIDE SEQUENCE [LARGE SCALE GENOMIC DNA]</scope>
    <source>
        <strain evidence="6 8">LMG 1663</strain>
    </source>
</reference>
<evidence type="ECO:0000259" key="4">
    <source>
        <dbReference type="Pfam" id="PF20582"/>
    </source>
</evidence>
<feature type="domain" description="UPF0758" evidence="4">
    <location>
        <begin position="35"/>
        <end position="104"/>
    </location>
</feature>
<organism evidence="5 7">
    <name type="scientific">Acetobacter tropicalis</name>
    <dbReference type="NCBI Taxonomy" id="104102"/>
    <lineage>
        <taxon>Bacteria</taxon>
        <taxon>Pseudomonadati</taxon>
        <taxon>Pseudomonadota</taxon>
        <taxon>Alphaproteobacteria</taxon>
        <taxon>Acetobacterales</taxon>
        <taxon>Acetobacteraceae</taxon>
        <taxon>Acetobacter</taxon>
    </lineage>
</organism>
<evidence type="ECO:0000256" key="2">
    <source>
        <dbReference type="SAM" id="MobiDB-lite"/>
    </source>
</evidence>
<dbReference type="Pfam" id="PF20582">
    <property type="entry name" value="UPF0758_N"/>
    <property type="match status" value="1"/>
</dbReference>
<protein>
    <submittedName>
        <fullName evidence="5">DNA repair protein RadC</fullName>
    </submittedName>
</protein>
<keyword evidence="1" id="KW-0378">Hydrolase</keyword>
<evidence type="ECO:0000313" key="8">
    <source>
        <dbReference type="Proteomes" id="UP000075411"/>
    </source>
</evidence>
<dbReference type="InterPro" id="IPR010994">
    <property type="entry name" value="RuvA_2-like"/>
</dbReference>
<dbReference type="InterPro" id="IPR001405">
    <property type="entry name" value="UPF0758"/>
</dbReference>
<evidence type="ECO:0000313" key="6">
    <source>
        <dbReference type="EMBL" id="KXV55251.1"/>
    </source>
</evidence>
<gene>
    <name evidence="6" type="ORF">AD947_15050</name>
    <name evidence="5" type="ORF">AtDm6_2821</name>
</gene>
<dbReference type="SUPFAM" id="SSF47781">
    <property type="entry name" value="RuvA domain 2-like"/>
    <property type="match status" value="1"/>
</dbReference>
<evidence type="ECO:0000256" key="1">
    <source>
        <dbReference type="ARBA" id="ARBA00023049"/>
    </source>
</evidence>
<dbReference type="STRING" id="104102.AtDm6_2821"/>
<dbReference type="Proteomes" id="UP000075411">
    <property type="component" value="Unassembled WGS sequence"/>
</dbReference>
<dbReference type="InterPro" id="IPR025657">
    <property type="entry name" value="RadC_JAB"/>
</dbReference>
<dbReference type="GO" id="GO:0008237">
    <property type="term" value="F:metallopeptidase activity"/>
    <property type="evidence" value="ECO:0007669"/>
    <property type="project" value="UniProtKB-KW"/>
</dbReference>
<dbReference type="PATRIC" id="fig|104102.12.peg.2439"/>
<evidence type="ECO:0000313" key="5">
    <source>
        <dbReference type="EMBL" id="KGB21185.1"/>
    </source>
</evidence>
<name>A0A094YGN1_9PROT</name>
<sequence length="270" mass="29209">MNGPFTGEKAEGAEGKAAPVAGDPVFASTGPKGHRQRMRQRVLERGAASLADYEILEMLLFPGVPRRDTKPQAKALINHFGSLAAVLEAPADALRQQGVGPASARLLTLMPGVAHCMAIPKEQARLTLGSWDALLEYCDEHYATLPAGQMRVLFLDSRNQLLSDEEVRAADEAPVFQQGASKAQTAKATAEALRKAVAFLLQRALSLHASALITIRLTPAAMGLDHQMGMDAPLIQMVLKEAPLLAVDVHDHLVLKNGEWRSFRLVGQEW</sequence>
<dbReference type="PANTHER" id="PTHR30471:SF3">
    <property type="entry name" value="UPF0758 PROTEIN YEES-RELATED"/>
    <property type="match status" value="1"/>
</dbReference>
<evidence type="ECO:0000259" key="3">
    <source>
        <dbReference type="Pfam" id="PF04002"/>
    </source>
</evidence>
<feature type="domain" description="RadC-like JAB" evidence="3">
    <location>
        <begin position="130"/>
        <end position="264"/>
    </location>
</feature>
<dbReference type="InterPro" id="IPR046778">
    <property type="entry name" value="UPF0758_N"/>
</dbReference>
<proteinExistence type="predicted"/>
<keyword evidence="1" id="KW-0482">Metalloprotease</keyword>
<dbReference type="Proteomes" id="UP000029448">
    <property type="component" value="Unassembled WGS sequence"/>
</dbReference>
<dbReference type="Pfam" id="PF04002">
    <property type="entry name" value="RadC"/>
    <property type="match status" value="1"/>
</dbReference>
<accession>A0A094YGN1</accession>
<reference evidence="5 7" key="1">
    <citation type="submission" date="2014-06" db="EMBL/GenBank/DDBJ databases">
        <title>Functional and comparative genomic analyses of the Drosophila gut microbiota identify candidate symbiosis factors.</title>
        <authorList>
            <person name="Newell P.D."/>
            <person name="Chaston J.M."/>
            <person name="Douglas A.E."/>
        </authorList>
    </citation>
    <scope>NUCLEOTIDE SEQUENCE [LARGE SCALE GENOMIC DNA]</scope>
    <source>
        <strain evidence="5 7">DmCS_006</strain>
    </source>
</reference>
<dbReference type="PANTHER" id="PTHR30471">
    <property type="entry name" value="DNA REPAIR PROTEIN RADC"/>
    <property type="match status" value="1"/>
</dbReference>
<keyword evidence="1" id="KW-0645">Protease</keyword>
<feature type="region of interest" description="Disordered" evidence="2">
    <location>
        <begin position="1"/>
        <end position="37"/>
    </location>
</feature>
<dbReference type="EMBL" id="LHZT01000132">
    <property type="protein sequence ID" value="KXV55251.1"/>
    <property type="molecule type" value="Genomic_DNA"/>
</dbReference>
<comment type="caution">
    <text evidence="5">The sequence shown here is derived from an EMBL/GenBank/DDBJ whole genome shotgun (WGS) entry which is preliminary data.</text>
</comment>
<dbReference type="EMBL" id="JOKM01000102">
    <property type="protein sequence ID" value="KGB21185.1"/>
    <property type="molecule type" value="Genomic_DNA"/>
</dbReference>
<dbReference type="Gene3D" id="1.10.150.20">
    <property type="entry name" value="5' to 3' exonuclease, C-terminal subdomain"/>
    <property type="match status" value="1"/>
</dbReference>
<dbReference type="RefSeq" id="WP_035381683.1">
    <property type="nucleotide sequence ID" value="NZ_JACAOJ010000071.1"/>
</dbReference>
<dbReference type="AlphaFoldDB" id="A0A094YGN1"/>
<dbReference type="GeneID" id="89476915"/>